<keyword evidence="3" id="KW-1185">Reference proteome</keyword>
<dbReference type="Proteomes" id="UP000266723">
    <property type="component" value="Unassembled WGS sequence"/>
</dbReference>
<protein>
    <submittedName>
        <fullName evidence="2">Uncharacterized protein</fullName>
    </submittedName>
</protein>
<evidence type="ECO:0000313" key="2">
    <source>
        <dbReference type="EMBL" id="KAF3543102.1"/>
    </source>
</evidence>
<evidence type="ECO:0000313" key="3">
    <source>
        <dbReference type="Proteomes" id="UP000266723"/>
    </source>
</evidence>
<gene>
    <name evidence="2" type="ORF">DY000_02002811</name>
</gene>
<organism evidence="2 3">
    <name type="scientific">Brassica cretica</name>
    <name type="common">Mustard</name>
    <dbReference type="NCBI Taxonomy" id="69181"/>
    <lineage>
        <taxon>Eukaryota</taxon>
        <taxon>Viridiplantae</taxon>
        <taxon>Streptophyta</taxon>
        <taxon>Embryophyta</taxon>
        <taxon>Tracheophyta</taxon>
        <taxon>Spermatophyta</taxon>
        <taxon>Magnoliopsida</taxon>
        <taxon>eudicotyledons</taxon>
        <taxon>Gunneridae</taxon>
        <taxon>Pentapetalae</taxon>
        <taxon>rosids</taxon>
        <taxon>malvids</taxon>
        <taxon>Brassicales</taxon>
        <taxon>Brassicaceae</taxon>
        <taxon>Brassiceae</taxon>
        <taxon>Brassica</taxon>
    </lineage>
</organism>
<evidence type="ECO:0000256" key="1">
    <source>
        <dbReference type="SAM" id="MobiDB-lite"/>
    </source>
</evidence>
<name>A0ABQ7BUP1_BRACR</name>
<dbReference type="EMBL" id="QGKV02000832">
    <property type="protein sequence ID" value="KAF3543102.1"/>
    <property type="molecule type" value="Genomic_DNA"/>
</dbReference>
<reference evidence="2 3" key="1">
    <citation type="journal article" date="2020" name="BMC Genomics">
        <title>Intraspecific diversification of the crop wild relative Brassica cretica Lam. using demographic model selection.</title>
        <authorList>
            <person name="Kioukis A."/>
            <person name="Michalopoulou V.A."/>
            <person name="Briers L."/>
            <person name="Pirintsos S."/>
            <person name="Studholme D.J."/>
            <person name="Pavlidis P."/>
            <person name="Sarris P.F."/>
        </authorList>
    </citation>
    <scope>NUCLEOTIDE SEQUENCE [LARGE SCALE GENOMIC DNA]</scope>
    <source>
        <strain evidence="3">cv. PFS-1207/04</strain>
    </source>
</reference>
<sequence length="165" mass="18499">MAGFLGQALGPSSLFGRHGGGVQSLSNSKSPVHKWEMKSKREFVRVGPENKDFGETFFLDKRDGVQKLVQCRTTLISIHFAKKTLNSNRMLVFSEKWNHRPYEGGKWCPRPNRPNDDVVFWANEDGIVVVDDAEENTTGARGAEENNTGARGTKENTTRSRDAEE</sequence>
<feature type="region of interest" description="Disordered" evidence="1">
    <location>
        <begin position="132"/>
        <end position="165"/>
    </location>
</feature>
<accession>A0ABQ7BUP1</accession>
<feature type="compositionally biased region" description="Basic and acidic residues" evidence="1">
    <location>
        <begin position="152"/>
        <end position="165"/>
    </location>
</feature>
<comment type="caution">
    <text evidence="2">The sequence shown here is derived from an EMBL/GenBank/DDBJ whole genome shotgun (WGS) entry which is preliminary data.</text>
</comment>
<proteinExistence type="predicted"/>